<comment type="subcellular location">
    <subcellularLocation>
        <location evidence="1">Cell inner membrane</location>
        <topology evidence="1">Multi-pass membrane protein</topology>
    </subcellularLocation>
</comment>
<keyword evidence="1" id="KW-1003">Cell membrane</keyword>
<organism evidence="3 4">
    <name type="scientific">Marinobacterium mangrovicola</name>
    <dbReference type="NCBI Taxonomy" id="1476959"/>
    <lineage>
        <taxon>Bacteria</taxon>
        <taxon>Pseudomonadati</taxon>
        <taxon>Pseudomonadota</taxon>
        <taxon>Gammaproteobacteria</taxon>
        <taxon>Oceanospirillales</taxon>
        <taxon>Oceanospirillaceae</taxon>
        <taxon>Marinobacterium</taxon>
    </lineage>
</organism>
<dbReference type="RefSeq" id="WP_243642448.1">
    <property type="nucleotide sequence ID" value="NZ_SMFU01000012.1"/>
</dbReference>
<dbReference type="AlphaFoldDB" id="A0A4R1GAW6"/>
<comment type="caution">
    <text evidence="3">The sequence shown here is derived from an EMBL/GenBank/DDBJ whole genome shotgun (WGS) entry which is preliminary data.</text>
</comment>
<accession>A0A4R1GAW6</accession>
<gene>
    <name evidence="3" type="ORF">CLV83_3939</name>
</gene>
<keyword evidence="4" id="KW-1185">Reference proteome</keyword>
<evidence type="ECO:0000256" key="1">
    <source>
        <dbReference type="PIRNR" id="PIRNR016789"/>
    </source>
</evidence>
<dbReference type="PIRSF" id="PIRSF016789">
    <property type="entry name" value="DUF454"/>
    <property type="match status" value="1"/>
</dbReference>
<feature type="transmembrane region" description="Helical" evidence="2">
    <location>
        <begin position="97"/>
        <end position="124"/>
    </location>
</feature>
<evidence type="ECO:0000313" key="3">
    <source>
        <dbReference type="EMBL" id="TCK03665.1"/>
    </source>
</evidence>
<dbReference type="InterPro" id="IPR007401">
    <property type="entry name" value="DUF454"/>
</dbReference>
<keyword evidence="1 2" id="KW-0472">Membrane</keyword>
<dbReference type="Pfam" id="PF04304">
    <property type="entry name" value="DUF454"/>
    <property type="match status" value="1"/>
</dbReference>
<proteinExistence type="predicted"/>
<dbReference type="PANTHER" id="PTHR35813:SF1">
    <property type="entry name" value="INNER MEMBRANE PROTEIN YBAN"/>
    <property type="match status" value="1"/>
</dbReference>
<dbReference type="EMBL" id="SMFU01000012">
    <property type="protein sequence ID" value="TCK03665.1"/>
    <property type="molecule type" value="Genomic_DNA"/>
</dbReference>
<keyword evidence="1" id="KW-0997">Cell inner membrane</keyword>
<evidence type="ECO:0000313" key="4">
    <source>
        <dbReference type="Proteomes" id="UP000294546"/>
    </source>
</evidence>
<evidence type="ECO:0000256" key="2">
    <source>
        <dbReference type="SAM" id="Phobius"/>
    </source>
</evidence>
<keyword evidence="2" id="KW-0812">Transmembrane</keyword>
<feature type="transmembrane region" description="Helical" evidence="2">
    <location>
        <begin position="20"/>
        <end position="50"/>
    </location>
</feature>
<protein>
    <recommendedName>
        <fullName evidence="1">Inner membrane protein</fullName>
    </recommendedName>
</protein>
<dbReference type="Proteomes" id="UP000294546">
    <property type="component" value="Unassembled WGS sequence"/>
</dbReference>
<keyword evidence="2" id="KW-1133">Transmembrane helix</keyword>
<sequence>MPLKRPAPESMLIRLAWRLLALLFVALGMIGAVLPGMPTTVFLLLALWAAGRGWPQLHDWLLNHPVYGSHLRNWQEQRAVPRRAKWLASLSMAISGLILALTLGFGLWVCLAMSSMMLVAGWLWSRPEPKFTTLTPE</sequence>
<dbReference type="GO" id="GO:0005886">
    <property type="term" value="C:plasma membrane"/>
    <property type="evidence" value="ECO:0007669"/>
    <property type="project" value="UniProtKB-SubCell"/>
</dbReference>
<reference evidence="3 4" key="1">
    <citation type="submission" date="2019-03" db="EMBL/GenBank/DDBJ databases">
        <title>Genomic Encyclopedia of Archaeal and Bacterial Type Strains, Phase II (KMG-II): from individual species to whole genera.</title>
        <authorList>
            <person name="Goeker M."/>
        </authorList>
    </citation>
    <scope>NUCLEOTIDE SEQUENCE [LARGE SCALE GENOMIC DNA]</scope>
    <source>
        <strain evidence="3 4">DSM 27697</strain>
    </source>
</reference>
<name>A0A4R1GAW6_9GAMM</name>
<dbReference type="PANTHER" id="PTHR35813">
    <property type="entry name" value="INNER MEMBRANE PROTEIN YBAN"/>
    <property type="match status" value="1"/>
</dbReference>